<dbReference type="Gene3D" id="3.40.50.620">
    <property type="entry name" value="HUPs"/>
    <property type="match status" value="1"/>
</dbReference>
<evidence type="ECO:0000313" key="15">
    <source>
        <dbReference type="EMBL" id="PVV03434.1"/>
    </source>
</evidence>
<evidence type="ECO:0000256" key="11">
    <source>
        <dbReference type="SAM" id="Phobius"/>
    </source>
</evidence>
<dbReference type="NCBIfam" id="TIGR00395">
    <property type="entry name" value="leuS_arch"/>
    <property type="match status" value="1"/>
</dbReference>
<feature type="transmembrane region" description="Helical" evidence="11">
    <location>
        <begin position="39"/>
        <end position="59"/>
    </location>
</feature>
<evidence type="ECO:0000256" key="3">
    <source>
        <dbReference type="ARBA" id="ARBA00013164"/>
    </source>
</evidence>
<dbReference type="Gene3D" id="3.90.740.10">
    <property type="entry name" value="Valyl/Leucyl/Isoleucyl-tRNA synthetase, editing domain"/>
    <property type="match status" value="1"/>
</dbReference>
<dbReference type="GO" id="GO:0005737">
    <property type="term" value="C:cytoplasm"/>
    <property type="evidence" value="ECO:0007669"/>
    <property type="project" value="UniProtKB-SubCell"/>
</dbReference>
<dbReference type="InterPro" id="IPR004493">
    <property type="entry name" value="Leu-tRNA-synth_Ia_arc/euk"/>
</dbReference>
<keyword evidence="11" id="KW-0812">Transmembrane</keyword>
<dbReference type="NCBIfam" id="NF008957">
    <property type="entry name" value="PRK12300.1"/>
    <property type="match status" value="1"/>
</dbReference>
<dbReference type="PANTHER" id="PTHR45794">
    <property type="entry name" value="LEUCYL-TRNA SYNTHETASE"/>
    <property type="match status" value="1"/>
</dbReference>
<evidence type="ECO:0000259" key="13">
    <source>
        <dbReference type="Pfam" id="PF08264"/>
    </source>
</evidence>
<feature type="domain" description="Aminoacyl-tRNA synthetase class Ia" evidence="12">
    <location>
        <begin position="279"/>
        <end position="848"/>
    </location>
</feature>
<proteinExistence type="inferred from homology"/>
<organism evidence="15 16">
    <name type="scientific">Smittium megazygosporum</name>
    <dbReference type="NCBI Taxonomy" id="133381"/>
    <lineage>
        <taxon>Eukaryota</taxon>
        <taxon>Fungi</taxon>
        <taxon>Fungi incertae sedis</taxon>
        <taxon>Zoopagomycota</taxon>
        <taxon>Kickxellomycotina</taxon>
        <taxon>Harpellomycetes</taxon>
        <taxon>Harpellales</taxon>
        <taxon>Legeriomycetaceae</taxon>
        <taxon>Smittium</taxon>
    </lineage>
</organism>
<dbReference type="InterPro" id="IPR002300">
    <property type="entry name" value="aa-tRNA-synth_Ia"/>
</dbReference>
<evidence type="ECO:0000256" key="5">
    <source>
        <dbReference type="ARBA" id="ARBA00022741"/>
    </source>
</evidence>
<dbReference type="EMBL" id="MBFS01000234">
    <property type="protein sequence ID" value="PVV03434.1"/>
    <property type="molecule type" value="Genomic_DNA"/>
</dbReference>
<dbReference type="FunFam" id="3.90.740.10:FF:000001">
    <property type="entry name" value="Leucine--tRNA ligase, cytoplasmic"/>
    <property type="match status" value="1"/>
</dbReference>
<accession>A0A2T9ZFQ7</accession>
<comment type="subcellular location">
    <subcellularLocation>
        <location evidence="1">Cytoplasm</location>
    </subcellularLocation>
</comment>
<evidence type="ECO:0000256" key="10">
    <source>
        <dbReference type="ARBA" id="ARBA00047469"/>
    </source>
</evidence>
<gene>
    <name evidence="15" type="ORF">BB560_002088</name>
</gene>
<dbReference type="PANTHER" id="PTHR45794:SF1">
    <property type="entry name" value="LEUCINE--TRNA LIGASE, CYTOPLASMIC"/>
    <property type="match status" value="1"/>
</dbReference>
<comment type="similarity">
    <text evidence="2">Belongs to the class-I aminoacyl-tRNA synthetase family.</text>
</comment>
<dbReference type="InterPro" id="IPR055416">
    <property type="entry name" value="RBD_LARS1"/>
</dbReference>
<keyword evidence="5" id="KW-0547">Nucleotide-binding</keyword>
<dbReference type="OrthoDB" id="10249672at2759"/>
<evidence type="ECO:0000256" key="8">
    <source>
        <dbReference type="ARBA" id="ARBA00023146"/>
    </source>
</evidence>
<keyword evidence="7" id="KW-0648">Protein biosynthesis</keyword>
<comment type="catalytic activity">
    <reaction evidence="10">
        <text>tRNA(Leu) + L-leucine + ATP = L-leucyl-tRNA(Leu) + AMP + diphosphate</text>
        <dbReference type="Rhea" id="RHEA:11688"/>
        <dbReference type="Rhea" id="RHEA-COMP:9613"/>
        <dbReference type="Rhea" id="RHEA-COMP:9622"/>
        <dbReference type="ChEBI" id="CHEBI:30616"/>
        <dbReference type="ChEBI" id="CHEBI:33019"/>
        <dbReference type="ChEBI" id="CHEBI:57427"/>
        <dbReference type="ChEBI" id="CHEBI:78442"/>
        <dbReference type="ChEBI" id="CHEBI:78494"/>
        <dbReference type="ChEBI" id="CHEBI:456215"/>
        <dbReference type="EC" id="6.1.1.4"/>
    </reaction>
</comment>
<name>A0A2T9ZFQ7_9FUNG</name>
<evidence type="ECO:0000256" key="2">
    <source>
        <dbReference type="ARBA" id="ARBA00005594"/>
    </source>
</evidence>
<comment type="caution">
    <text evidence="15">The sequence shown here is derived from an EMBL/GenBank/DDBJ whole genome shotgun (WGS) entry which is preliminary data.</text>
</comment>
<dbReference type="SUPFAM" id="SSF52374">
    <property type="entry name" value="Nucleotidylyl transferase"/>
    <property type="match status" value="1"/>
</dbReference>
<keyword evidence="4" id="KW-0436">Ligase</keyword>
<dbReference type="GO" id="GO:0004823">
    <property type="term" value="F:leucine-tRNA ligase activity"/>
    <property type="evidence" value="ECO:0007669"/>
    <property type="project" value="UniProtKB-EC"/>
</dbReference>
<dbReference type="GO" id="GO:0002161">
    <property type="term" value="F:aminoacyl-tRNA deacylase activity"/>
    <property type="evidence" value="ECO:0007669"/>
    <property type="project" value="InterPro"/>
</dbReference>
<evidence type="ECO:0000259" key="12">
    <source>
        <dbReference type="Pfam" id="PF00133"/>
    </source>
</evidence>
<dbReference type="Pfam" id="PF08264">
    <property type="entry name" value="Anticodon_1"/>
    <property type="match status" value="1"/>
</dbReference>
<evidence type="ECO:0000256" key="4">
    <source>
        <dbReference type="ARBA" id="ARBA00022598"/>
    </source>
</evidence>
<keyword evidence="11" id="KW-1133">Transmembrane helix</keyword>
<dbReference type="Gene3D" id="1.10.730.10">
    <property type="entry name" value="Isoleucyl-tRNA Synthetase, Domain 1"/>
    <property type="match status" value="1"/>
</dbReference>
<dbReference type="InterPro" id="IPR009080">
    <property type="entry name" value="tRNAsynth_Ia_anticodon-bd"/>
</dbReference>
<evidence type="ECO:0000259" key="14">
    <source>
        <dbReference type="Pfam" id="PF24810"/>
    </source>
</evidence>
<dbReference type="GO" id="GO:0006429">
    <property type="term" value="P:leucyl-tRNA aminoacylation"/>
    <property type="evidence" value="ECO:0007669"/>
    <property type="project" value="InterPro"/>
</dbReference>
<dbReference type="AlphaFoldDB" id="A0A2T9ZFQ7"/>
<protein>
    <recommendedName>
        <fullName evidence="3">leucine--tRNA ligase</fullName>
        <ecNumber evidence="3">6.1.1.4</ecNumber>
    </recommendedName>
    <alternativeName>
        <fullName evidence="9">Leucyl-tRNA synthetase</fullName>
    </alternativeName>
</protein>
<dbReference type="SUPFAM" id="SSF50677">
    <property type="entry name" value="ValRS/IleRS/LeuRS editing domain"/>
    <property type="match status" value="1"/>
</dbReference>
<dbReference type="EC" id="6.1.1.4" evidence="3"/>
<dbReference type="Pfam" id="PF00133">
    <property type="entry name" value="tRNA-synt_1"/>
    <property type="match status" value="2"/>
</dbReference>
<feature type="domain" description="Aminoacyl-tRNA synthetase class Ia" evidence="12">
    <location>
        <begin position="138"/>
        <end position="202"/>
    </location>
</feature>
<dbReference type="SUPFAM" id="SSF47323">
    <property type="entry name" value="Anticodon-binding domain of a subclass of class I aminoacyl-tRNA synthetases"/>
    <property type="match status" value="1"/>
</dbReference>
<dbReference type="Pfam" id="PF24810">
    <property type="entry name" value="RBD_LARS1"/>
    <property type="match status" value="1"/>
</dbReference>
<dbReference type="InterPro" id="IPR009008">
    <property type="entry name" value="Val/Leu/Ile-tRNA-synth_edit"/>
</dbReference>
<keyword evidence="8" id="KW-0030">Aminoacyl-tRNA synthetase</keyword>
<evidence type="ECO:0000256" key="9">
    <source>
        <dbReference type="ARBA" id="ARBA00030520"/>
    </source>
</evidence>
<evidence type="ECO:0000256" key="7">
    <source>
        <dbReference type="ARBA" id="ARBA00022917"/>
    </source>
</evidence>
<keyword evidence="6" id="KW-0067">ATP-binding</keyword>
<dbReference type="Proteomes" id="UP000245609">
    <property type="component" value="Unassembled WGS sequence"/>
</dbReference>
<feature type="domain" description="Methionyl/Valyl/Leucyl/Isoleucyl-tRNA synthetase anticodon-binding" evidence="13">
    <location>
        <begin position="898"/>
        <end position="1027"/>
    </location>
</feature>
<dbReference type="GO" id="GO:0005524">
    <property type="term" value="F:ATP binding"/>
    <property type="evidence" value="ECO:0007669"/>
    <property type="project" value="UniProtKB-KW"/>
</dbReference>
<evidence type="ECO:0000256" key="1">
    <source>
        <dbReference type="ARBA" id="ARBA00004496"/>
    </source>
</evidence>
<dbReference type="InterPro" id="IPR013155">
    <property type="entry name" value="M/V/L/I-tRNA-synth_anticd-bd"/>
</dbReference>
<sequence length="1177" mass="133097">MTKRLKNIIEAGLISYNNGKASRYYSSLAIILMNSAAKYLMVELSVIVITSINISWFLFTTKDKLLSCVLVLPDLEPFEGISITSSKIVVTSLVSETSKRDALRKIELQYQKQWSDNKVYEKELPPCSSENEADWKTLHDTHPKYMATFPYPYMNGRLHLGHSFSFSKAEFSVRWEQLKGKNALFPFGLHVTGMPIKASADKIAREIELFGSDFSKFYENQNNLNSSLEALDLNNKNQTTQPKNPYQFEIMRSIGFSLDEIHKFADPSYWIKTFPPLAIQDVSGMGCCVDWRRSFVTTDYNLYYDSFARWQFQRLRDMGKIQYGKRYTIWSVKDGQPCMDHDRQSGEGLGPTEYTAIKLKVLSWGENMSSVSSSLTSLDLSKHKVYLVAATLRPETMYGQTNCYVGVKIKYGVFDVGNGEIYIMTERAAKNYSYQGDFESPDKVVNLGHIAGNDLVGTVVNPPLSKYESVYVLPMENVSANKGTGIVTSVPSDSPVDFMTLQDLKRKPDYYHIQSSWVENYDPLPIIKSQAYGDLTAQYLCEHLKINSQKDTLQLDQAKDLAYKEGFYNGTMLVGKYAGKPVQEAKPLVREDLIASGDAFAYAEPEGLIMSRSGDECIVALRPQWYIDYGEPEWLALTKSYLDKMSTGSVETRHQFNKTLDWLKQWACARTYGLGSKVPFSDDEILIESLSDSTIYMAYYTVSHLLHPTSLNHTEPGPLNILPEDMDYAAWDYVFQGKPLPEGHSKPEELKQLRKSFLYWYPMDLRTSGKDLIQNHLTFCLYNHSAMFPEELQPRAIHGNGHLLLNGNKMSKSTGNFMTLADSLIMYGADATRIALADAGDGLEDANFETTTANASILRLYTTLEWIMGVYQVESGLDFAKLDPVACRDANSPHNLFDKVFLAMIDKATIDTIDAYESSQFRAALKSGFYEMLAARDWYRDAVTVSGINMHKGVIDKFVERLCTLMLPITPHWSEHIWTHVLKKDSSIINHKIDLNEFKSQECISFMQKYSSIGEYIKKLVKSIRDAELLVLKQAKAKKLKTVVAFDPKLPKAITITTCSVYPKWQGQVVQVLKPCYISESNTFDDQKIKAELGKSGLLKDKKTMPFANEIKKSVLKDGPSSFDRTLLFDEVETIQNLVPYISSALNFAKVEISSTDDETLAKNATPGSPSFVITNI</sequence>
<dbReference type="InterPro" id="IPR014729">
    <property type="entry name" value="Rossmann-like_a/b/a_fold"/>
</dbReference>
<keyword evidence="11" id="KW-0472">Membrane</keyword>
<reference evidence="15 16" key="1">
    <citation type="journal article" date="2018" name="MBio">
        <title>Comparative Genomics Reveals the Core Gene Toolbox for the Fungus-Insect Symbiosis.</title>
        <authorList>
            <person name="Wang Y."/>
            <person name="Stata M."/>
            <person name="Wang W."/>
            <person name="Stajich J.E."/>
            <person name="White M.M."/>
            <person name="Moncalvo J.M."/>
        </authorList>
    </citation>
    <scope>NUCLEOTIDE SEQUENCE [LARGE SCALE GENOMIC DNA]</scope>
    <source>
        <strain evidence="15 16">SC-DP-2</strain>
    </source>
</reference>
<feature type="domain" description="Leucine--tRNA ligase RagD-binding" evidence="14">
    <location>
        <begin position="1061"/>
        <end position="1127"/>
    </location>
</feature>
<evidence type="ECO:0000256" key="6">
    <source>
        <dbReference type="ARBA" id="ARBA00022840"/>
    </source>
</evidence>
<keyword evidence="16" id="KW-1185">Reference proteome</keyword>
<dbReference type="STRING" id="133381.A0A2T9ZFQ7"/>
<evidence type="ECO:0000313" key="16">
    <source>
        <dbReference type="Proteomes" id="UP000245609"/>
    </source>
</evidence>